<comment type="caution">
    <text evidence="3">The sequence shown here is derived from an EMBL/GenBank/DDBJ whole genome shotgun (WGS) entry which is preliminary data.</text>
</comment>
<keyword evidence="2" id="KW-0472">Membrane</keyword>
<organism evidence="3 4">
    <name type="scientific">Dreissena polymorpha</name>
    <name type="common">Zebra mussel</name>
    <name type="synonym">Mytilus polymorpha</name>
    <dbReference type="NCBI Taxonomy" id="45954"/>
    <lineage>
        <taxon>Eukaryota</taxon>
        <taxon>Metazoa</taxon>
        <taxon>Spiralia</taxon>
        <taxon>Lophotrochozoa</taxon>
        <taxon>Mollusca</taxon>
        <taxon>Bivalvia</taxon>
        <taxon>Autobranchia</taxon>
        <taxon>Heteroconchia</taxon>
        <taxon>Euheterodonta</taxon>
        <taxon>Imparidentia</taxon>
        <taxon>Neoheterodontei</taxon>
        <taxon>Myida</taxon>
        <taxon>Dreissenoidea</taxon>
        <taxon>Dreissenidae</taxon>
        <taxon>Dreissena</taxon>
    </lineage>
</organism>
<protein>
    <submittedName>
        <fullName evidence="3">Uncharacterized protein</fullName>
    </submittedName>
</protein>
<keyword evidence="4" id="KW-1185">Reference proteome</keyword>
<evidence type="ECO:0000313" key="4">
    <source>
        <dbReference type="Proteomes" id="UP000828390"/>
    </source>
</evidence>
<evidence type="ECO:0000256" key="2">
    <source>
        <dbReference type="SAM" id="Phobius"/>
    </source>
</evidence>
<evidence type="ECO:0000256" key="1">
    <source>
        <dbReference type="SAM" id="MobiDB-lite"/>
    </source>
</evidence>
<keyword evidence="2" id="KW-1133">Transmembrane helix</keyword>
<gene>
    <name evidence="3" type="ORF">DPMN_118100</name>
</gene>
<name>A0A9D4GGR6_DREPO</name>
<sequence length="161" mass="17985">MVCAEDSSKNKSCLRRMTYAPDKRFNKSYEHFSKPKCVSNGLLMRLVCSVGPCVLVTFAFSLYRWLALCENEAEVRKSSLPVHSLSTDKSYVVPPSGDTRQLSTSRPQAELQGLGGGLPPDMRHARPTGVWKCPDAHEQTPSQRVKWPLCSQGYKVPRLQG</sequence>
<feature type="transmembrane region" description="Helical" evidence="2">
    <location>
        <begin position="42"/>
        <end position="66"/>
    </location>
</feature>
<reference evidence="3" key="1">
    <citation type="journal article" date="2019" name="bioRxiv">
        <title>The Genome of the Zebra Mussel, Dreissena polymorpha: A Resource for Invasive Species Research.</title>
        <authorList>
            <person name="McCartney M.A."/>
            <person name="Auch B."/>
            <person name="Kono T."/>
            <person name="Mallez S."/>
            <person name="Zhang Y."/>
            <person name="Obille A."/>
            <person name="Becker A."/>
            <person name="Abrahante J.E."/>
            <person name="Garbe J."/>
            <person name="Badalamenti J.P."/>
            <person name="Herman A."/>
            <person name="Mangelson H."/>
            <person name="Liachko I."/>
            <person name="Sullivan S."/>
            <person name="Sone E.D."/>
            <person name="Koren S."/>
            <person name="Silverstein K.A.T."/>
            <person name="Beckman K.B."/>
            <person name="Gohl D.M."/>
        </authorList>
    </citation>
    <scope>NUCLEOTIDE SEQUENCE</scope>
    <source>
        <strain evidence="3">Duluth1</strain>
        <tissue evidence="3">Whole animal</tissue>
    </source>
</reference>
<proteinExistence type="predicted"/>
<feature type="compositionally biased region" description="Polar residues" evidence="1">
    <location>
        <begin position="98"/>
        <end position="107"/>
    </location>
</feature>
<keyword evidence="2" id="KW-0812">Transmembrane</keyword>
<reference evidence="3" key="2">
    <citation type="submission" date="2020-11" db="EMBL/GenBank/DDBJ databases">
        <authorList>
            <person name="McCartney M.A."/>
            <person name="Auch B."/>
            <person name="Kono T."/>
            <person name="Mallez S."/>
            <person name="Becker A."/>
            <person name="Gohl D.M."/>
            <person name="Silverstein K.A.T."/>
            <person name="Koren S."/>
            <person name="Bechman K.B."/>
            <person name="Herman A."/>
            <person name="Abrahante J.E."/>
            <person name="Garbe J."/>
        </authorList>
    </citation>
    <scope>NUCLEOTIDE SEQUENCE</scope>
    <source>
        <strain evidence="3">Duluth1</strain>
        <tissue evidence="3">Whole animal</tissue>
    </source>
</reference>
<dbReference type="AlphaFoldDB" id="A0A9D4GGR6"/>
<evidence type="ECO:0000313" key="3">
    <source>
        <dbReference type="EMBL" id="KAH3816582.1"/>
    </source>
</evidence>
<accession>A0A9D4GGR6</accession>
<dbReference type="EMBL" id="JAIWYP010000005">
    <property type="protein sequence ID" value="KAH3816582.1"/>
    <property type="molecule type" value="Genomic_DNA"/>
</dbReference>
<dbReference type="Proteomes" id="UP000828390">
    <property type="component" value="Unassembled WGS sequence"/>
</dbReference>
<feature type="region of interest" description="Disordered" evidence="1">
    <location>
        <begin position="90"/>
        <end position="120"/>
    </location>
</feature>